<organism evidence="2 3">
    <name type="scientific">Trichosporon asahii var. asahii (strain ATCC 90039 / CBS 2479 / JCM 2466 / KCTC 7840 / NBRC 103889/ NCYC 2677 / UAMH 7654)</name>
    <name type="common">Yeast</name>
    <dbReference type="NCBI Taxonomy" id="1186058"/>
    <lineage>
        <taxon>Eukaryota</taxon>
        <taxon>Fungi</taxon>
        <taxon>Dikarya</taxon>
        <taxon>Basidiomycota</taxon>
        <taxon>Agaricomycotina</taxon>
        <taxon>Tremellomycetes</taxon>
        <taxon>Trichosporonales</taxon>
        <taxon>Trichosporonaceae</taxon>
        <taxon>Trichosporon</taxon>
    </lineage>
</organism>
<feature type="compositionally biased region" description="Basic and acidic residues" evidence="1">
    <location>
        <begin position="569"/>
        <end position="580"/>
    </location>
</feature>
<dbReference type="Proteomes" id="UP000002748">
    <property type="component" value="Unassembled WGS sequence"/>
</dbReference>
<feature type="compositionally biased region" description="Pro residues" evidence="1">
    <location>
        <begin position="155"/>
        <end position="165"/>
    </location>
</feature>
<feature type="compositionally biased region" description="Polar residues" evidence="1">
    <location>
        <begin position="177"/>
        <end position="186"/>
    </location>
</feature>
<feature type="compositionally biased region" description="Low complexity" evidence="1">
    <location>
        <begin position="55"/>
        <end position="64"/>
    </location>
</feature>
<feature type="compositionally biased region" description="Basic and acidic residues" evidence="1">
    <location>
        <begin position="317"/>
        <end position="337"/>
    </location>
</feature>
<feature type="region of interest" description="Disordered" evidence="1">
    <location>
        <begin position="1"/>
        <end position="409"/>
    </location>
</feature>
<proteinExistence type="predicted"/>
<feature type="compositionally biased region" description="Polar residues" evidence="1">
    <location>
        <begin position="111"/>
        <end position="144"/>
    </location>
</feature>
<evidence type="ECO:0000313" key="2">
    <source>
        <dbReference type="EMBL" id="EJT46276.1"/>
    </source>
</evidence>
<sequence length="1410" mass="149157">MGIFRRFRAGTSSSTSGAQPDQKAPVDPAKSQQSTGQKFVRRTPSLNLLNGQPRASTASNAPSSPTTPAPLQPQRTGGKLPWSSRKKSSEPPSTDRGYDDISAPPPRPAFSTPSSPSLHSQNGRYTPDPTSVPTIATTSYDSPSPKTPSRQSYGPRPPSRPPPPSASVHSRPGLTVSPGSHASSNGYAGINVHHHRSPSQATVISIDSTFTGGSRSSLEWKQEGGILGKLGFEDDWGGLGDTLPLQNANGQPSAPQQRPMRSDLREDPESTTSAAARTSPVKKITTAFSSRNPSSTTNVPAAPPVLSPTLVDTTEELESRSLHQGDPRDLPDEDKRSKMWTRGRKSSRSRTSDAPDSIPPSSPPKPRRSSSQTGDQSAALRRPSSNLFHNPFGRTTSRSSLPLDQAAGADDGSFQLKSFRHISGASGADSKLDQYFNLSRSSDAPLSSGGNTPSAGPSPRHEVPPTYTTPLTAPPPRPRLSSAAGSSGSQQNRVSIAEFRKNIRRPSSSMLADAADGGDDDDMPLSMSRAQLRAEAAIHRNSSAISLGSDAPSPSPSMSRLMPSVSPMADKERKLPDSAKPRRSSNDPNLARAKQERTWPDSPTASEASTAASPTTPTGLREPIRGPRRRDSLKNIRKALPPAPEPHTMPANAVANALSQSTSPVKPTFASGLTDAPGELEGIKLPPRPDEIPDEPVRGSRPPSRSTTLSPGLTAVLDEPLRRISGLWTGTPNADNDDKEEAFDPSIIAAIGNGPPPIGMGERQRTASEGNRMSIYDRLNSVTSAVSSVVPSPMAIMKGEDPNKLFIPPVPDSPEKRVLPQSPASDRTASPVRVPPPMTAPPAPPPTMPHSSFGRPSRKQPEKVRTRKEAVGWDTSSEDEDDVKKSSPVIAAPRPLKSAMKHPSRTDLMSTSPAPAPAPSADDSEPDEPLRQVRARASSRQELRSVSRQQEQRPPSRGDMRPTVSRPGSRQDLRVDTGVTKQPVPHGPSAGQPRPNGGRSVSSSHVSASSHTTATPRNAGLTKSSSKWSLSDSSPTGSEQPSRPPSRPGSRARMHRVASSDRLRAMPGGVRSSHHQTSPPTGGPLAALNHDARHSASPASSQSALTGDSSMQQPSTPRSNTDNRRSWGADARLRVSSDANEARVRPPSQFDWMNAANGAVPQFPGMDPAYAAQAQAYVSKSKCVADVNSAMMNKQQFYQQWMAAAQAHFDDAWERASNVSNAQTLPGNNPMMGQMPMGYSYGAFPAGMASMPVPPSAMFNMYGGYGYGMPAMPFPQAGMSSGMSSASGMTGMGGMGMGGGMYSYAPPAQSVFGGEFGPPVQAPFATEPVAGHGGSGGSPNRRSRHLDGGSVRPQSVASGDIATPPRRQQRRASGMALSEAGGPVSAWRGSRYELNEQTPRARRSSHANAS</sequence>
<dbReference type="GeneID" id="25988617"/>
<feature type="compositionally biased region" description="Low complexity" evidence="1">
    <location>
        <begin position="556"/>
        <end position="568"/>
    </location>
</feature>
<name>J5SLE5_TRIAS</name>
<comment type="caution">
    <text evidence="2">The sequence shown here is derived from an EMBL/GenBank/DDBJ whole genome shotgun (WGS) entry which is preliminary data.</text>
</comment>
<feature type="compositionally biased region" description="Polar residues" evidence="1">
    <location>
        <begin position="244"/>
        <end position="256"/>
    </location>
</feature>
<feature type="compositionally biased region" description="Polar residues" evidence="1">
    <location>
        <begin position="1097"/>
        <end position="1120"/>
    </location>
</feature>
<dbReference type="EMBL" id="ALBS01000297">
    <property type="protein sequence ID" value="EJT46276.1"/>
    <property type="molecule type" value="Genomic_DNA"/>
</dbReference>
<feature type="compositionally biased region" description="Low complexity" evidence="1">
    <location>
        <begin position="1024"/>
        <end position="1041"/>
    </location>
</feature>
<feature type="compositionally biased region" description="Low complexity" evidence="1">
    <location>
        <begin position="600"/>
        <end position="618"/>
    </location>
</feature>
<feature type="compositionally biased region" description="Basic and acidic residues" evidence="1">
    <location>
        <begin position="622"/>
        <end position="634"/>
    </location>
</feature>
<protein>
    <submittedName>
        <fullName evidence="2">Glucoamylase s1/s2</fullName>
    </submittedName>
</protein>
<feature type="compositionally biased region" description="Pro residues" evidence="1">
    <location>
        <begin position="833"/>
        <end position="848"/>
    </location>
</feature>
<feature type="region of interest" description="Disordered" evidence="1">
    <location>
        <begin position="439"/>
        <end position="714"/>
    </location>
</feature>
<gene>
    <name evidence="2" type="ORF">A1Q1_05105</name>
</gene>
<feature type="compositionally biased region" description="Basic and acidic residues" evidence="1">
    <location>
        <begin position="687"/>
        <end position="698"/>
    </location>
</feature>
<feature type="compositionally biased region" description="Basic residues" evidence="1">
    <location>
        <begin position="338"/>
        <end position="348"/>
    </location>
</feature>
<reference evidence="2 3" key="1">
    <citation type="journal article" date="2012" name="Eukaryot. Cell">
        <title>Draft genome sequence of CBS 2479, the standard type strain of Trichosporon asahii.</title>
        <authorList>
            <person name="Yang R.Y."/>
            <person name="Li H.T."/>
            <person name="Zhu H."/>
            <person name="Zhou G.P."/>
            <person name="Wang M."/>
            <person name="Wang L."/>
        </authorList>
    </citation>
    <scope>NUCLEOTIDE SEQUENCE [LARGE SCALE GENOMIC DNA]</scope>
    <source>
        <strain evidence="3">ATCC 90039 / CBS 2479 / JCM 2466 / KCTC 7840 / NCYC 2677 / UAMH 7654</strain>
    </source>
</reference>
<feature type="compositionally biased region" description="Polar residues" evidence="1">
    <location>
        <begin position="439"/>
        <end position="455"/>
    </location>
</feature>
<feature type="compositionally biased region" description="Low complexity" evidence="1">
    <location>
        <begin position="699"/>
        <end position="714"/>
    </location>
</feature>
<feature type="region of interest" description="Disordered" evidence="1">
    <location>
        <begin position="1316"/>
        <end position="1410"/>
    </location>
</feature>
<evidence type="ECO:0000313" key="3">
    <source>
        <dbReference type="Proteomes" id="UP000002748"/>
    </source>
</evidence>
<dbReference type="HOGENOM" id="CLU_004516_0_0_1"/>
<dbReference type="VEuPathDB" id="FungiDB:A1Q1_05105"/>
<feature type="compositionally biased region" description="Basic and acidic residues" evidence="1">
    <location>
        <begin position="939"/>
        <end position="960"/>
    </location>
</feature>
<feature type="compositionally biased region" description="Polar residues" evidence="1">
    <location>
        <begin position="286"/>
        <end position="299"/>
    </location>
</feature>
<dbReference type="KEGG" id="tasa:A1Q1_05105"/>
<feature type="region of interest" description="Disordered" evidence="1">
    <location>
        <begin position="797"/>
        <end position="1128"/>
    </location>
</feature>
<dbReference type="RefSeq" id="XP_014177387.1">
    <property type="nucleotide sequence ID" value="XM_014321912.1"/>
</dbReference>
<feature type="compositionally biased region" description="Low complexity" evidence="1">
    <location>
        <begin position="1000"/>
        <end position="1014"/>
    </location>
</feature>
<dbReference type="OrthoDB" id="2564946at2759"/>
<feature type="compositionally biased region" description="Low complexity" evidence="1">
    <location>
        <begin position="479"/>
        <end position="489"/>
    </location>
</feature>
<feature type="compositionally biased region" description="Polar residues" evidence="1">
    <location>
        <begin position="198"/>
        <end position="219"/>
    </location>
</feature>
<feature type="compositionally biased region" description="Polar residues" evidence="1">
    <location>
        <begin position="10"/>
        <end position="19"/>
    </location>
</feature>
<feature type="compositionally biased region" description="Basic residues" evidence="1">
    <location>
        <begin position="1400"/>
        <end position="1410"/>
    </location>
</feature>
<accession>J5SLE5</accession>
<feature type="compositionally biased region" description="Polar residues" evidence="1">
    <location>
        <begin position="44"/>
        <end position="54"/>
    </location>
</feature>
<feature type="compositionally biased region" description="Polar residues" evidence="1">
    <location>
        <begin position="383"/>
        <end position="402"/>
    </location>
</feature>
<feature type="compositionally biased region" description="Basic and acidic residues" evidence="1">
    <location>
        <begin position="859"/>
        <end position="871"/>
    </location>
</feature>
<evidence type="ECO:0000256" key="1">
    <source>
        <dbReference type="SAM" id="MobiDB-lite"/>
    </source>
</evidence>